<evidence type="ECO:0000313" key="1">
    <source>
        <dbReference type="EMBL" id="AEF96731.1"/>
    </source>
</evidence>
<dbReference type="Proteomes" id="UP000009227">
    <property type="component" value="Chromosome"/>
</dbReference>
<dbReference type="HOGENOM" id="CLU_2079438_0_0_2"/>
<dbReference type="AlphaFoldDB" id="F6BE20"/>
<dbReference type="STRING" id="880724.Metig_1193"/>
<organism evidence="2">
    <name type="scientific">Methanotorris igneus (strain DSM 5666 / JCM 11834 / Kol 5)</name>
    <dbReference type="NCBI Taxonomy" id="880724"/>
    <lineage>
        <taxon>Archaea</taxon>
        <taxon>Methanobacteriati</taxon>
        <taxon>Methanobacteriota</taxon>
        <taxon>Methanomada group</taxon>
        <taxon>Methanococci</taxon>
        <taxon>Methanococcales</taxon>
        <taxon>Methanocaldococcaceae</taxon>
        <taxon>Methanotorris</taxon>
    </lineage>
</organism>
<name>F6BE20_METIK</name>
<sequence length="118" mass="13475">MNIKISIEKLKLVRPKENPKNANLKLDVNWDITYKKISNNSFGYICNLKMEGEFPTLFVIEGAVEFEESINHIPDDISQSILDSLFQILVNMITITKEIHIEVKDFPLAEIPAQKVAS</sequence>
<keyword evidence="2" id="KW-1185">Reference proteome</keyword>
<dbReference type="EMBL" id="CP002737">
    <property type="protein sequence ID" value="AEF96731.1"/>
    <property type="molecule type" value="Genomic_DNA"/>
</dbReference>
<protein>
    <submittedName>
        <fullName evidence="1">FlpE-related protein</fullName>
    </submittedName>
</protein>
<dbReference type="KEGG" id="mig:Metig_1193"/>
<dbReference type="GeneID" id="10644053"/>
<dbReference type="OrthoDB" id="76644at2157"/>
<proteinExistence type="predicted"/>
<reference evidence="1 2" key="1">
    <citation type="submission" date="2011-05" db="EMBL/GenBank/DDBJ databases">
        <title>Complete sequence of Methanotorris igneus Kol 5.</title>
        <authorList>
            <consortium name="US DOE Joint Genome Institute"/>
            <person name="Lucas S."/>
            <person name="Han J."/>
            <person name="Lapidus A."/>
            <person name="Cheng J.-F."/>
            <person name="Goodwin L."/>
            <person name="Pitluck S."/>
            <person name="Peters L."/>
            <person name="Mikhailova N."/>
            <person name="Chertkov O."/>
            <person name="Han C."/>
            <person name="Tapia R."/>
            <person name="Land M."/>
            <person name="Hauser L."/>
            <person name="Kyrpides N."/>
            <person name="Ivanova N."/>
            <person name="Pagani I."/>
            <person name="Sieprawska-Lupa M."/>
            <person name="Whitman W."/>
            <person name="Woyke T."/>
        </authorList>
    </citation>
    <scope>NUCLEOTIDE SEQUENCE [LARGE SCALE GENOMIC DNA]</scope>
    <source>
        <strain evidence="2">DSM 5666 / JCM 11834 / Kol 5</strain>
    </source>
</reference>
<accession>F6BE20</accession>
<gene>
    <name evidence="1" type="ordered locus">Metig_1193</name>
</gene>
<dbReference type="RefSeq" id="WP_013799330.1">
    <property type="nucleotide sequence ID" value="NC_015562.1"/>
</dbReference>
<evidence type="ECO:0000313" key="2">
    <source>
        <dbReference type="Proteomes" id="UP000009227"/>
    </source>
</evidence>